<reference evidence="2 3" key="1">
    <citation type="submission" date="2023-07" db="EMBL/GenBank/DDBJ databases">
        <title>Genomic Encyclopedia of Type Strains, Phase IV (KMG-IV): sequencing the most valuable type-strain genomes for metagenomic binning, comparative biology and taxonomic classification.</title>
        <authorList>
            <person name="Goeker M."/>
        </authorList>
    </citation>
    <scope>NUCLEOTIDE SEQUENCE [LARGE SCALE GENOMIC DNA]</scope>
    <source>
        <strain evidence="2 3">DSM 23837</strain>
    </source>
</reference>
<dbReference type="Pfam" id="PF10958">
    <property type="entry name" value="DUF2759"/>
    <property type="match status" value="1"/>
</dbReference>
<dbReference type="EMBL" id="JAUSTT010000004">
    <property type="protein sequence ID" value="MDQ0175178.1"/>
    <property type="molecule type" value="Genomic_DNA"/>
</dbReference>
<protein>
    <submittedName>
        <fullName evidence="2">Glucan phosphoethanolaminetransferase (Alkaline phosphatase superfamily)</fullName>
    </submittedName>
</protein>
<evidence type="ECO:0000313" key="2">
    <source>
        <dbReference type="EMBL" id="MDQ0175178.1"/>
    </source>
</evidence>
<keyword evidence="1" id="KW-0472">Membrane</keyword>
<name>A0ABT9WPH1_9BACI</name>
<sequence>MGTAIIFALVAILALFGFLSALKNKNILGFIFGFGTFAVFGFFSLMTFIKSGFPA</sequence>
<dbReference type="Proteomes" id="UP001223586">
    <property type="component" value="Unassembled WGS sequence"/>
</dbReference>
<evidence type="ECO:0000313" key="3">
    <source>
        <dbReference type="Proteomes" id="UP001223586"/>
    </source>
</evidence>
<evidence type="ECO:0000256" key="1">
    <source>
        <dbReference type="SAM" id="Phobius"/>
    </source>
</evidence>
<keyword evidence="1" id="KW-0812">Transmembrane</keyword>
<proteinExistence type="predicted"/>
<dbReference type="RefSeq" id="WP_307227252.1">
    <property type="nucleotide sequence ID" value="NZ_JAUSTT010000004.1"/>
</dbReference>
<keyword evidence="3" id="KW-1185">Reference proteome</keyword>
<gene>
    <name evidence="2" type="ORF">J2S08_001012</name>
</gene>
<keyword evidence="1" id="KW-1133">Transmembrane helix</keyword>
<accession>A0ABT9WPH1</accession>
<feature type="transmembrane region" description="Helical" evidence="1">
    <location>
        <begin position="31"/>
        <end position="49"/>
    </location>
</feature>
<organism evidence="2 3">
    <name type="scientific">Bacillus chungangensis</name>
    <dbReference type="NCBI Taxonomy" id="587633"/>
    <lineage>
        <taxon>Bacteria</taxon>
        <taxon>Bacillati</taxon>
        <taxon>Bacillota</taxon>
        <taxon>Bacilli</taxon>
        <taxon>Bacillales</taxon>
        <taxon>Bacillaceae</taxon>
        <taxon>Bacillus</taxon>
    </lineage>
</organism>
<dbReference type="InterPro" id="IPR024490">
    <property type="entry name" value="DUF2759"/>
</dbReference>
<comment type="caution">
    <text evidence="2">The sequence shown here is derived from an EMBL/GenBank/DDBJ whole genome shotgun (WGS) entry which is preliminary data.</text>
</comment>